<dbReference type="RefSeq" id="WP_129472160.1">
    <property type="nucleotide sequence ID" value="NZ_SAWZ01000009.1"/>
</dbReference>
<sequence>MHASYFQAVGPMRFLPTQAVSGAWNIQEQHIAPSMGLLAHLVEAHRDARRDDGLRIGRASYDILGKLAMDAFEVEIEIVRPGKTIELVEARLRQGGRVGLVLRAWLMAACDTRALAGCEAAPMPAWEDLPAWDMGDLWPGGFVRSVELRRHQAAPGAASYWARTPVPLLADTPVSSTARLLGLVDVANGSAVRVAPQRVAFPNLDLGAHLFRVPVGEWVGFQTSVAFGPEGMGLTHSVLHDIEGPLGMVSQCLTVRPGLQG</sequence>
<evidence type="ECO:0000313" key="3">
    <source>
        <dbReference type="EMBL" id="RXR02071.1"/>
    </source>
</evidence>
<protein>
    <submittedName>
        <fullName evidence="3">Thioesterase family protein</fullName>
    </submittedName>
</protein>
<dbReference type="InterPro" id="IPR042171">
    <property type="entry name" value="Acyl-CoA_hotdog"/>
</dbReference>
<dbReference type="Gene3D" id="2.40.160.210">
    <property type="entry name" value="Acyl-CoA thioesterase, double hotdog domain"/>
    <property type="match status" value="1"/>
</dbReference>
<comment type="caution">
    <text evidence="3">The sequence shown here is derived from an EMBL/GenBank/DDBJ whole genome shotgun (WGS) entry which is preliminary data.</text>
</comment>
<evidence type="ECO:0000259" key="1">
    <source>
        <dbReference type="Pfam" id="PF13622"/>
    </source>
</evidence>
<dbReference type="OrthoDB" id="1413770at2"/>
<dbReference type="Pfam" id="PF13622">
    <property type="entry name" value="4HBT_3"/>
    <property type="match status" value="1"/>
</dbReference>
<name>A0A4Q1JT05_9GAMM</name>
<keyword evidence="4" id="KW-1185">Reference proteome</keyword>
<evidence type="ECO:0000259" key="2">
    <source>
        <dbReference type="Pfam" id="PF20789"/>
    </source>
</evidence>
<gene>
    <name evidence="3" type="ORF">EPA99_15565</name>
</gene>
<accession>A0A4Q1JT05</accession>
<dbReference type="EMBL" id="SAWZ01000009">
    <property type="protein sequence ID" value="RXR02071.1"/>
    <property type="molecule type" value="Genomic_DNA"/>
</dbReference>
<dbReference type="Pfam" id="PF20789">
    <property type="entry name" value="4HBT_3C"/>
    <property type="match status" value="1"/>
</dbReference>
<proteinExistence type="predicted"/>
<dbReference type="AlphaFoldDB" id="A0A4Q1JT05"/>
<feature type="domain" description="Acyl-CoA thioesterase-like C-terminal" evidence="2">
    <location>
        <begin position="127"/>
        <end position="254"/>
    </location>
</feature>
<dbReference type="Proteomes" id="UP000289784">
    <property type="component" value="Unassembled WGS sequence"/>
</dbReference>
<dbReference type="InterPro" id="IPR049450">
    <property type="entry name" value="ACOT8-like_C"/>
</dbReference>
<feature type="domain" description="Acyl-CoA thioesterase-like N-terminal HotDog" evidence="1">
    <location>
        <begin position="22"/>
        <end position="106"/>
    </location>
</feature>
<organism evidence="3 4">
    <name type="scientific">Pseudoxanthomonas composti</name>
    <dbReference type="NCBI Taxonomy" id="2137479"/>
    <lineage>
        <taxon>Bacteria</taxon>
        <taxon>Pseudomonadati</taxon>
        <taxon>Pseudomonadota</taxon>
        <taxon>Gammaproteobacteria</taxon>
        <taxon>Lysobacterales</taxon>
        <taxon>Lysobacteraceae</taxon>
        <taxon>Pseudoxanthomonas</taxon>
    </lineage>
</organism>
<evidence type="ECO:0000313" key="4">
    <source>
        <dbReference type="Proteomes" id="UP000289784"/>
    </source>
</evidence>
<reference evidence="3 4" key="1">
    <citation type="submission" date="2019-01" db="EMBL/GenBank/DDBJ databases">
        <title>Pseudoxanthomonas composti sp. nov., isolated from compost.</title>
        <authorList>
            <person name="Yang G."/>
        </authorList>
    </citation>
    <scope>NUCLEOTIDE SEQUENCE [LARGE SCALE GENOMIC DNA]</scope>
    <source>
        <strain evidence="3 4">GSS15</strain>
    </source>
</reference>
<dbReference type="InterPro" id="IPR049449">
    <property type="entry name" value="TesB_ACOT8-like_N"/>
</dbReference>